<evidence type="ECO:0000313" key="1">
    <source>
        <dbReference type="EMBL" id="CAD0156195.1"/>
    </source>
</evidence>
<accession>A0AAU9H7E1</accession>
<dbReference type="AlphaFoldDB" id="A0AAU9H7E1"/>
<name>A0AAU9H7E1_STRTR</name>
<protein>
    <recommendedName>
        <fullName evidence="3">Transcriptional regulator</fullName>
    </recommendedName>
</protein>
<proteinExistence type="predicted"/>
<evidence type="ECO:0008006" key="3">
    <source>
        <dbReference type="Google" id="ProtNLM"/>
    </source>
</evidence>
<reference evidence="1 2" key="1">
    <citation type="submission" date="2020-06" db="EMBL/GenBank/DDBJ databases">
        <authorList>
            <person name="Chuat V."/>
        </authorList>
    </citation>
    <scope>NUCLEOTIDE SEQUENCE [LARGE SCALE GENOMIC DNA]</scope>
    <source>
        <strain evidence="1">STH_CIRM_1046</strain>
    </source>
</reference>
<sequence length="43" mass="5149">MNGKLSLEDRFLLDKSLEEYQLYQKLMNKLTSEIIAYIEKELP</sequence>
<evidence type="ECO:0000313" key="2">
    <source>
        <dbReference type="Proteomes" id="UP000509120"/>
    </source>
</evidence>
<gene>
    <name evidence="1" type="ORF">STHERMO_1340</name>
</gene>
<organism evidence="1 2">
    <name type="scientific">Streptococcus thermophilus</name>
    <dbReference type="NCBI Taxonomy" id="1308"/>
    <lineage>
        <taxon>Bacteria</taxon>
        <taxon>Bacillati</taxon>
        <taxon>Bacillota</taxon>
        <taxon>Bacilli</taxon>
        <taxon>Lactobacillales</taxon>
        <taxon>Streptococcaceae</taxon>
        <taxon>Streptococcus</taxon>
    </lineage>
</organism>
<dbReference type="EMBL" id="LR822030">
    <property type="protein sequence ID" value="CAD0156195.1"/>
    <property type="molecule type" value="Genomic_DNA"/>
</dbReference>
<dbReference type="Proteomes" id="UP000509120">
    <property type="component" value="Chromosome"/>
</dbReference>